<dbReference type="KEGG" id="aman:B6F84_02875"/>
<dbReference type="RefSeq" id="WP_148690832.1">
    <property type="nucleotide sequence ID" value="NZ_CP020477.1"/>
</dbReference>
<evidence type="ECO:0000313" key="2">
    <source>
        <dbReference type="Proteomes" id="UP000193404"/>
    </source>
</evidence>
<protein>
    <submittedName>
        <fullName evidence="1">Uncharacterized protein</fullName>
    </submittedName>
</protein>
<organism evidence="1 2">
    <name type="scientific">Acidianus manzaensis</name>
    <dbReference type="NCBI Taxonomy" id="282676"/>
    <lineage>
        <taxon>Archaea</taxon>
        <taxon>Thermoproteota</taxon>
        <taxon>Thermoprotei</taxon>
        <taxon>Sulfolobales</taxon>
        <taxon>Sulfolobaceae</taxon>
        <taxon>Acidianus</taxon>
    </lineage>
</organism>
<accession>A0A1W6JXV3</accession>
<keyword evidence="2" id="KW-1185">Reference proteome</keyword>
<evidence type="ECO:0000313" key="1">
    <source>
        <dbReference type="EMBL" id="ARM75075.1"/>
    </source>
</evidence>
<sequence>MQFFKPFKTDKDVNVAYEIFAELVSSRLGSYMGFPLLELKIGEKDGKNGFFMEYLPEKADEKVNNLDELKSALAFEEVILNIDLKEEHVLAKDGKGYIIDHGHSFTAWKPLYYIQEIIDKKVARFNLWADIDSFLVGVEKIKSIDDKEIKEIMKYTAEEVHELNYCKLFTKMHKEETIDLSFRIFNYRRAILDRFF</sequence>
<gene>
    <name evidence="1" type="ORF">B6F84_02875</name>
</gene>
<proteinExistence type="predicted"/>
<dbReference type="GeneID" id="41589828"/>
<dbReference type="EMBL" id="CP020477">
    <property type="protein sequence ID" value="ARM75075.1"/>
    <property type="molecule type" value="Genomic_DNA"/>
</dbReference>
<dbReference type="OrthoDB" id="43856at2157"/>
<dbReference type="Proteomes" id="UP000193404">
    <property type="component" value="Chromosome"/>
</dbReference>
<name>A0A1W6JXV3_9CREN</name>
<dbReference type="AlphaFoldDB" id="A0A1W6JXV3"/>
<reference evidence="1 2" key="1">
    <citation type="submission" date="2017-03" db="EMBL/GenBank/DDBJ databases">
        <title>Sulfur activation and transportation mechanism of thermophilic Archaea Acidianus manzaensis YN-25.</title>
        <authorList>
            <person name="Ma Y."/>
            <person name="Yang Y."/>
            <person name="Xia J."/>
        </authorList>
    </citation>
    <scope>NUCLEOTIDE SEQUENCE [LARGE SCALE GENOMIC DNA]</scope>
    <source>
        <strain evidence="1 2">YN-25</strain>
    </source>
</reference>